<dbReference type="PANTHER" id="PTHR46018">
    <property type="entry name" value="ZINC PHOSPHODIESTERASE ELAC PROTEIN 1"/>
    <property type="match status" value="1"/>
</dbReference>
<accession>A0A7J3VTP9</accession>
<dbReference type="InterPro" id="IPR001279">
    <property type="entry name" value="Metallo-B-lactamas"/>
</dbReference>
<dbReference type="InterPro" id="IPR036866">
    <property type="entry name" value="RibonucZ/Hydroxyglut_hydro"/>
</dbReference>
<reference evidence="3" key="1">
    <citation type="journal article" date="2020" name="mSystems">
        <title>Genome- and Community-Level Interaction Insights into Carbon Utilization and Element Cycling Functions of Hydrothermarchaeota in Hydrothermal Sediment.</title>
        <authorList>
            <person name="Zhou Z."/>
            <person name="Liu Y."/>
            <person name="Xu W."/>
            <person name="Pan J."/>
            <person name="Luo Z.H."/>
            <person name="Li M."/>
        </authorList>
    </citation>
    <scope>NUCLEOTIDE SEQUENCE [LARGE SCALE GENOMIC DNA]</scope>
    <source>
        <strain evidence="3">SpSt-1074</strain>
    </source>
</reference>
<name>A0A7J3VTP9_CALS0</name>
<dbReference type="Pfam" id="PF23023">
    <property type="entry name" value="Anti-Pycsar_Apyc1"/>
    <property type="match status" value="1"/>
</dbReference>
<comment type="caution">
    <text evidence="3">The sequence shown here is derived from an EMBL/GenBank/DDBJ whole genome shotgun (WGS) entry which is preliminary data.</text>
</comment>
<dbReference type="PANTHER" id="PTHR46018:SF2">
    <property type="entry name" value="ZINC PHOSPHODIESTERASE ELAC PROTEIN 1"/>
    <property type="match status" value="1"/>
</dbReference>
<dbReference type="EMBL" id="DRXH01000125">
    <property type="protein sequence ID" value="HHM44382.1"/>
    <property type="molecule type" value="Genomic_DNA"/>
</dbReference>
<proteinExistence type="predicted"/>
<dbReference type="SMART" id="SM00849">
    <property type="entry name" value="Lactamase_B"/>
    <property type="match status" value="1"/>
</dbReference>
<dbReference type="SUPFAM" id="SSF56281">
    <property type="entry name" value="Metallo-hydrolase/oxidoreductase"/>
    <property type="match status" value="1"/>
</dbReference>
<sequence length="258" mass="28346">MRIVVVGSGSIVPSPERFGSGLLIETGSLRIGVDPGPGYLEKLRRLRVSPKSLLACFITHFHLDHVADLLPLLMLWAYDQDGKPSTSPGKLNLVGPAGLSQLVHTIAEETFPYLSRTMGCNRYTTTAELRNGGVWESEGLRAVAAEVEHFNGLAYRFEAEHRSVVFSGDTTPDERLVKLAKGCDVLIHECSFPEEVMLGKHTSEKQLAKLVETIRPRTIVATHLYPAWEGAEKRLETALKGCGAENIVVARDMTVIEI</sequence>
<dbReference type="CDD" id="cd07719">
    <property type="entry name" value="arylsulfatase_AtsA-like_MBL-fold"/>
    <property type="match status" value="1"/>
</dbReference>
<dbReference type="Gene3D" id="3.60.15.10">
    <property type="entry name" value="Ribonuclease Z/Hydroxyacylglutathione hydrolase-like"/>
    <property type="match status" value="1"/>
</dbReference>
<dbReference type="InterPro" id="IPR044094">
    <property type="entry name" value="AtsA-like_MBL-fold"/>
</dbReference>
<evidence type="ECO:0000313" key="3">
    <source>
        <dbReference type="EMBL" id="HHM44382.1"/>
    </source>
</evidence>
<dbReference type="AlphaFoldDB" id="A0A7J3VTP9"/>
<protein>
    <recommendedName>
        <fullName evidence="2">Metallo-beta-lactamase domain-containing protein</fullName>
    </recommendedName>
</protein>
<keyword evidence="1" id="KW-0378">Hydrolase</keyword>
<evidence type="ECO:0000256" key="1">
    <source>
        <dbReference type="ARBA" id="ARBA00022801"/>
    </source>
</evidence>
<feature type="domain" description="Metallo-beta-lactamase" evidence="2">
    <location>
        <begin position="18"/>
        <end position="223"/>
    </location>
</feature>
<gene>
    <name evidence="3" type="ORF">ENM31_03685</name>
</gene>
<dbReference type="GO" id="GO:0042781">
    <property type="term" value="F:3'-tRNA processing endoribonuclease activity"/>
    <property type="evidence" value="ECO:0007669"/>
    <property type="project" value="TreeGrafter"/>
</dbReference>
<organism evidence="3">
    <name type="scientific">Caldiarchaeum subterraneum</name>
    <dbReference type="NCBI Taxonomy" id="311458"/>
    <lineage>
        <taxon>Archaea</taxon>
        <taxon>Nitrososphaerota</taxon>
        <taxon>Candidatus Caldarchaeales</taxon>
        <taxon>Candidatus Caldarchaeaceae</taxon>
        <taxon>Candidatus Caldarchaeum</taxon>
    </lineage>
</organism>
<evidence type="ECO:0000259" key="2">
    <source>
        <dbReference type="SMART" id="SM00849"/>
    </source>
</evidence>